<accession>C8S1K5</accession>
<name>C8S1K5_9RHOB</name>
<reference evidence="1 2" key="1">
    <citation type="submission" date="2009-08" db="EMBL/GenBank/DDBJ databases">
        <title>The draft genome of Rhodobacter sp. SW2.</title>
        <authorList>
            <consortium name="US DOE Joint Genome Institute (JGI-PGF)"/>
            <person name="Lucas S."/>
            <person name="Copeland A."/>
            <person name="Lapidus A."/>
            <person name="Glavina del Rio T."/>
            <person name="Tice H."/>
            <person name="Bruce D."/>
            <person name="Goodwin L."/>
            <person name="Pitluck S."/>
            <person name="Larimer F."/>
            <person name="Land M.L."/>
            <person name="Hauser L."/>
            <person name="Emerson D."/>
        </authorList>
    </citation>
    <scope>NUCLEOTIDE SEQUENCE [LARGE SCALE GENOMIC DNA]</scope>
    <source>
        <strain evidence="1 2">SW2</strain>
    </source>
</reference>
<dbReference type="SUPFAM" id="SSF111369">
    <property type="entry name" value="HlyD-like secretion proteins"/>
    <property type="match status" value="1"/>
</dbReference>
<dbReference type="OrthoDB" id="7626141at2"/>
<proteinExistence type="predicted"/>
<keyword evidence="2" id="KW-1185">Reference proteome</keyword>
<protein>
    <submittedName>
        <fullName evidence="1">Efflux transporter, RND family, MFP subunit</fullName>
    </submittedName>
</protein>
<dbReference type="AlphaFoldDB" id="C8S1K5"/>
<dbReference type="GO" id="GO:0015562">
    <property type="term" value="F:efflux transmembrane transporter activity"/>
    <property type="evidence" value="ECO:0007669"/>
    <property type="project" value="TreeGrafter"/>
</dbReference>
<comment type="caution">
    <text evidence="1">The sequence shown here is derived from an EMBL/GenBank/DDBJ whole genome shotgun (WGS) entry which is preliminary data.</text>
</comment>
<dbReference type="GO" id="GO:1990281">
    <property type="term" value="C:efflux pump complex"/>
    <property type="evidence" value="ECO:0007669"/>
    <property type="project" value="TreeGrafter"/>
</dbReference>
<evidence type="ECO:0000313" key="1">
    <source>
        <dbReference type="EMBL" id="EEW25178.1"/>
    </source>
</evidence>
<dbReference type="RefSeq" id="WP_008030418.1">
    <property type="nucleotide sequence ID" value="NZ_ACYY01000011.1"/>
</dbReference>
<dbReference type="eggNOG" id="COG1566">
    <property type="taxonomic scope" value="Bacteria"/>
</dbReference>
<dbReference type="Gene3D" id="2.40.50.100">
    <property type="match status" value="1"/>
</dbReference>
<dbReference type="EMBL" id="ACYY01000011">
    <property type="protein sequence ID" value="EEW25178.1"/>
    <property type="molecule type" value="Genomic_DNA"/>
</dbReference>
<dbReference type="Gene3D" id="2.40.420.20">
    <property type="match status" value="1"/>
</dbReference>
<organism evidence="1 2">
    <name type="scientific">Rhodobacter ferrooxidans</name>
    <dbReference type="NCBI Taxonomy" id="371731"/>
    <lineage>
        <taxon>Bacteria</taxon>
        <taxon>Pseudomonadati</taxon>
        <taxon>Pseudomonadota</taxon>
        <taxon>Alphaproteobacteria</taxon>
        <taxon>Rhodobacterales</taxon>
        <taxon>Rhodobacter group</taxon>
        <taxon>Rhodobacter</taxon>
    </lineage>
</organism>
<gene>
    <name evidence="1" type="ORF">Rsw2DRAFT_1933</name>
</gene>
<sequence length="489" mass="50420">MRFFGRSLIGLLLLALTLGVLALAGQTVVGAFQARLADAGPGGAAREREFTAAVVTVQPGVVVPELTVFGEVKARRMLELRAPGGGRVIWLAEGFEDGAAVAAGQALVRLDPAEATTARDLAQSDLAKVEAEVGEADRALVLARDALAAVQAQAALRALALARQNDLRSRGLGSEADVEAAALAASSADQAVLSARQALSQAETRVDLAATAVSRQRITLAEAERALAETEIRAGFAGRLSGVAVTTGGLVSPNERLADLIDLAALEVSFRLSTAQYARLSDATGGLLAAPVQIALDASGSKVVARGHLSRVGAAVGEGQTGRLVYAALDANPGAGSGDLLPGDFVSVIIAEPALEGVFALPAAALGTGDRVLVLGPEDRLEEHPVQVVLRQGDSVILRAEALAGREVVSARSPLLGAGIRIRPTRGDTAAVDPEPVVALTPERRAKLVAFVEANSRMPAEAKARMLEQLAQDQVPVQVVERLEQRMGG</sequence>
<evidence type="ECO:0000313" key="2">
    <source>
        <dbReference type="Proteomes" id="UP000010121"/>
    </source>
</evidence>
<dbReference type="PANTHER" id="PTHR30469">
    <property type="entry name" value="MULTIDRUG RESISTANCE PROTEIN MDTA"/>
    <property type="match status" value="1"/>
</dbReference>
<dbReference type="Gene3D" id="2.40.30.170">
    <property type="match status" value="1"/>
</dbReference>
<dbReference type="Proteomes" id="UP000010121">
    <property type="component" value="Unassembled WGS sequence"/>
</dbReference>
<dbReference type="Gene3D" id="1.10.287.470">
    <property type="entry name" value="Helix hairpin bin"/>
    <property type="match status" value="1"/>
</dbReference>
<dbReference type="STRING" id="371731.Rsw2DRAFT_1933"/>